<evidence type="ECO:0000313" key="3">
    <source>
        <dbReference type="EMBL" id="ERN16531.1"/>
    </source>
</evidence>
<dbReference type="GO" id="GO:0008270">
    <property type="term" value="F:zinc ion binding"/>
    <property type="evidence" value="ECO:0007669"/>
    <property type="project" value="InterPro"/>
</dbReference>
<dbReference type="PANTHER" id="PTHR18952:SF236">
    <property type="entry name" value="ALPHA CARBONIC ANHYDRASE 1, CHLOROPLASTIC"/>
    <property type="match status" value="1"/>
</dbReference>
<organism evidence="3 4">
    <name type="scientific">Amborella trichopoda</name>
    <dbReference type="NCBI Taxonomy" id="13333"/>
    <lineage>
        <taxon>Eukaryota</taxon>
        <taxon>Viridiplantae</taxon>
        <taxon>Streptophyta</taxon>
        <taxon>Embryophyta</taxon>
        <taxon>Tracheophyta</taxon>
        <taxon>Spermatophyta</taxon>
        <taxon>Magnoliopsida</taxon>
        <taxon>Amborellales</taxon>
        <taxon>Amborellaceae</taxon>
        <taxon>Amborella</taxon>
    </lineage>
</organism>
<dbReference type="SUPFAM" id="SSF51069">
    <property type="entry name" value="Carbonic anhydrase"/>
    <property type="match status" value="1"/>
</dbReference>
<feature type="domain" description="Alpha-carbonic anhydrase" evidence="2">
    <location>
        <begin position="26"/>
        <end position="263"/>
    </location>
</feature>
<dbReference type="InterPro" id="IPR041891">
    <property type="entry name" value="Alpha_CA_prokaryot-like"/>
</dbReference>
<evidence type="ECO:0000259" key="2">
    <source>
        <dbReference type="PROSITE" id="PS51144"/>
    </source>
</evidence>
<feature type="signal peptide" evidence="1">
    <location>
        <begin position="1"/>
        <end position="22"/>
    </location>
</feature>
<dbReference type="SMART" id="SM01057">
    <property type="entry name" value="Carb_anhydrase"/>
    <property type="match status" value="1"/>
</dbReference>
<dbReference type="PANTHER" id="PTHR18952">
    <property type="entry name" value="CARBONIC ANHYDRASE"/>
    <property type="match status" value="1"/>
</dbReference>
<protein>
    <recommendedName>
        <fullName evidence="2">Alpha-carbonic anhydrase domain-containing protein</fullName>
    </recommendedName>
</protein>
<evidence type="ECO:0000313" key="4">
    <source>
        <dbReference type="Proteomes" id="UP000017836"/>
    </source>
</evidence>
<evidence type="ECO:0000256" key="1">
    <source>
        <dbReference type="SAM" id="SignalP"/>
    </source>
</evidence>
<dbReference type="GO" id="GO:0004089">
    <property type="term" value="F:carbonate dehydratase activity"/>
    <property type="evidence" value="ECO:0000318"/>
    <property type="project" value="GO_Central"/>
</dbReference>
<dbReference type="eggNOG" id="KOG0382">
    <property type="taxonomic scope" value="Eukaryota"/>
</dbReference>
<dbReference type="EMBL" id="KI392442">
    <property type="protein sequence ID" value="ERN16531.1"/>
    <property type="molecule type" value="Genomic_DNA"/>
</dbReference>
<accession>U5CTF7</accession>
<dbReference type="Gramene" id="ERN16531">
    <property type="protein sequence ID" value="ERN16531"/>
    <property type="gene ID" value="AMTR_s00031p00113450"/>
</dbReference>
<dbReference type="Gene3D" id="3.10.200.10">
    <property type="entry name" value="Alpha carbonic anhydrase"/>
    <property type="match status" value="1"/>
</dbReference>
<dbReference type="STRING" id="13333.U5CTF7"/>
<dbReference type="PROSITE" id="PS51144">
    <property type="entry name" value="ALPHA_CA_2"/>
    <property type="match status" value="1"/>
</dbReference>
<dbReference type="Pfam" id="PF00194">
    <property type="entry name" value="Carb_anhydrase"/>
    <property type="match status" value="1"/>
</dbReference>
<dbReference type="HOGENOM" id="CLU_039326_0_0_1"/>
<reference evidence="4" key="1">
    <citation type="journal article" date="2013" name="Science">
        <title>The Amborella genome and the evolution of flowering plants.</title>
        <authorList>
            <consortium name="Amborella Genome Project"/>
        </authorList>
    </citation>
    <scope>NUCLEOTIDE SEQUENCE [LARGE SCALE GENOMIC DNA]</scope>
</reference>
<dbReference type="InterPro" id="IPR023561">
    <property type="entry name" value="Carbonic_anhydrase_a-class"/>
</dbReference>
<dbReference type="InterPro" id="IPR001148">
    <property type="entry name" value="CA_dom"/>
</dbReference>
<sequence length="270" mass="30260">MANTSAIFIFVISALLVISAKAFEEVKFGYDGATKPALWASLHPAFKDCSHGSNQSPINIVKGDLTLNKDLPPLTRNYKQANASLINDGNRVMLRWAEDAGELLSDGKSNMLKELYWHLPSEHTINGERFPLEVQLYHESKDGNISMLSILYQYGGPDPFLSQMEEQLKELAEDNCSEDEEAVVPLEAVKTKQLRRNTLKYYTYLGSLTTPPCTENVTWNILGKVREFSKEQEIALKAPLEKGYLQNSRPLQSLNGREVQLYTAATTGDN</sequence>
<dbReference type="Proteomes" id="UP000017836">
    <property type="component" value="Unassembled WGS sequence"/>
</dbReference>
<feature type="chain" id="PRO_5004658656" description="Alpha-carbonic anhydrase domain-containing protein" evidence="1">
    <location>
        <begin position="23"/>
        <end position="270"/>
    </location>
</feature>
<name>U5CTF7_AMBTC</name>
<dbReference type="AlphaFoldDB" id="U5CTF7"/>
<dbReference type="OMA" id="AVEFHLH"/>
<keyword evidence="4" id="KW-1185">Reference proteome</keyword>
<dbReference type="OrthoDB" id="429145at2759"/>
<dbReference type="KEGG" id="atr:18444844"/>
<proteinExistence type="predicted"/>
<dbReference type="InterPro" id="IPR036398">
    <property type="entry name" value="CA_dom_sf"/>
</dbReference>
<dbReference type="CDD" id="cd03124">
    <property type="entry name" value="alpha_CA_prokaryotic_like"/>
    <property type="match status" value="1"/>
</dbReference>
<keyword evidence="1" id="KW-0732">Signal</keyword>
<gene>
    <name evidence="3" type="ORF">AMTR_s00031p00113450</name>
</gene>